<evidence type="ECO:0000259" key="14">
    <source>
        <dbReference type="PROSITE" id="PS50118"/>
    </source>
</evidence>
<evidence type="ECO:0000256" key="9">
    <source>
        <dbReference type="ARBA" id="ARBA00053480"/>
    </source>
</evidence>
<dbReference type="GO" id="GO:0035277">
    <property type="term" value="P:spiracle morphogenesis, open tracheal system"/>
    <property type="evidence" value="ECO:0007669"/>
    <property type="project" value="UniProtKB-ARBA"/>
</dbReference>
<keyword evidence="5 12" id="KW-0238">DNA-binding</keyword>
<dbReference type="GO" id="GO:0000981">
    <property type="term" value="F:DNA-binding transcription factor activity, RNA polymerase II-specific"/>
    <property type="evidence" value="ECO:0007669"/>
    <property type="project" value="TreeGrafter"/>
</dbReference>
<comment type="caution">
    <text evidence="15">The sequence shown here is derived from an EMBL/GenBank/DDBJ whole genome shotgun (WGS) entry which is preliminary data.</text>
</comment>
<evidence type="ECO:0000256" key="7">
    <source>
        <dbReference type="ARBA" id="ARBA00023163"/>
    </source>
</evidence>
<dbReference type="GO" id="GO:0072091">
    <property type="term" value="P:regulation of stem cell proliferation"/>
    <property type="evidence" value="ECO:0007669"/>
    <property type="project" value="UniProtKB-ARBA"/>
</dbReference>
<dbReference type="FunFam" id="1.10.30.10:FF:000001">
    <property type="entry name" value="transcription factor 7 isoform X2"/>
    <property type="match status" value="1"/>
</dbReference>
<evidence type="ECO:0000256" key="3">
    <source>
        <dbReference type="ARBA" id="ARBA00022687"/>
    </source>
</evidence>
<evidence type="ECO:0000256" key="5">
    <source>
        <dbReference type="ARBA" id="ARBA00023125"/>
    </source>
</evidence>
<feature type="region of interest" description="Disordered" evidence="13">
    <location>
        <begin position="283"/>
        <end position="402"/>
    </location>
</feature>
<dbReference type="GO" id="GO:1990907">
    <property type="term" value="C:beta-catenin-TCF complex"/>
    <property type="evidence" value="ECO:0007669"/>
    <property type="project" value="TreeGrafter"/>
</dbReference>
<proteinExistence type="inferred from homology"/>
<gene>
    <name evidence="15" type="ORF">MNOR_LOCUS4486</name>
</gene>
<evidence type="ECO:0000256" key="13">
    <source>
        <dbReference type="SAM" id="MobiDB-lite"/>
    </source>
</evidence>
<dbReference type="InterPro" id="IPR024940">
    <property type="entry name" value="TCF/LEF"/>
</dbReference>
<dbReference type="SUPFAM" id="SSF47095">
    <property type="entry name" value="HMG-box"/>
    <property type="match status" value="1"/>
</dbReference>
<name>A0AAV2PVJ1_MEGNR</name>
<dbReference type="PROSITE" id="PS50118">
    <property type="entry name" value="HMG_BOX_2"/>
    <property type="match status" value="1"/>
</dbReference>
<dbReference type="PANTHER" id="PTHR10373">
    <property type="entry name" value="TRANSCRIPTION FACTOR 7 FAMILY MEMBER"/>
    <property type="match status" value="1"/>
</dbReference>
<keyword evidence="8 12" id="KW-0539">Nucleus</keyword>
<comment type="function">
    <text evidence="9">Segment polarity protein. Functions together with arm to transduce the Wingless (Wg) signal in embryos and in developing adult tissues. Acts as a transcriptional activator, but in the absence of arm, it binds to gro and acts as a transcriptional repressor of wg-responsive genes.</text>
</comment>
<evidence type="ECO:0000256" key="8">
    <source>
        <dbReference type="ARBA" id="ARBA00023242"/>
    </source>
</evidence>
<dbReference type="GO" id="GO:0060070">
    <property type="term" value="P:canonical Wnt signaling pathway"/>
    <property type="evidence" value="ECO:0007669"/>
    <property type="project" value="TreeGrafter"/>
</dbReference>
<dbReference type="InterPro" id="IPR009071">
    <property type="entry name" value="HMG_box_dom"/>
</dbReference>
<evidence type="ECO:0000256" key="1">
    <source>
        <dbReference type="ARBA" id="ARBA00004123"/>
    </source>
</evidence>
<dbReference type="GO" id="GO:0045892">
    <property type="term" value="P:negative regulation of DNA-templated transcription"/>
    <property type="evidence" value="ECO:0007669"/>
    <property type="project" value="UniProtKB-ARBA"/>
</dbReference>
<evidence type="ECO:0000256" key="4">
    <source>
        <dbReference type="ARBA" id="ARBA00023015"/>
    </source>
</evidence>
<evidence type="ECO:0000313" key="16">
    <source>
        <dbReference type="Proteomes" id="UP001497623"/>
    </source>
</evidence>
<comment type="subcellular location">
    <subcellularLocation>
        <location evidence="1">Nucleus</location>
    </subcellularLocation>
</comment>
<keyword evidence="6" id="KW-0010">Activator</keyword>
<dbReference type="InterPro" id="IPR036910">
    <property type="entry name" value="HMG_box_dom_sf"/>
</dbReference>
<dbReference type="Gene3D" id="1.10.30.10">
    <property type="entry name" value="High mobility group box domain"/>
    <property type="match status" value="1"/>
</dbReference>
<keyword evidence="3" id="KW-0879">Wnt signaling pathway</keyword>
<dbReference type="PANTHER" id="PTHR10373:SF38">
    <property type="entry name" value="PROTEIN PANGOLIN, ISOFORM J"/>
    <property type="match status" value="1"/>
</dbReference>
<dbReference type="SMART" id="SM01366">
    <property type="entry name" value="c-clamp"/>
    <property type="match status" value="1"/>
</dbReference>
<comment type="similarity">
    <text evidence="2">Belongs to the TCF/LEF family.</text>
</comment>
<feature type="domain" description="HMG box" evidence="14">
    <location>
        <begin position="158"/>
        <end position="226"/>
    </location>
</feature>
<organism evidence="15 16">
    <name type="scientific">Meganyctiphanes norvegica</name>
    <name type="common">Northern krill</name>
    <name type="synonym">Thysanopoda norvegica</name>
    <dbReference type="NCBI Taxonomy" id="48144"/>
    <lineage>
        <taxon>Eukaryota</taxon>
        <taxon>Metazoa</taxon>
        <taxon>Ecdysozoa</taxon>
        <taxon>Arthropoda</taxon>
        <taxon>Crustacea</taxon>
        <taxon>Multicrustacea</taxon>
        <taxon>Malacostraca</taxon>
        <taxon>Eumalacostraca</taxon>
        <taxon>Eucarida</taxon>
        <taxon>Euphausiacea</taxon>
        <taxon>Euphausiidae</taxon>
        <taxon>Meganyctiphanes</taxon>
    </lineage>
</organism>
<keyword evidence="4" id="KW-0805">Transcription regulation</keyword>
<dbReference type="CDD" id="cd21996">
    <property type="entry name" value="HMG-box_TCF7-like"/>
    <property type="match status" value="1"/>
</dbReference>
<dbReference type="GO" id="GO:0000785">
    <property type="term" value="C:chromatin"/>
    <property type="evidence" value="ECO:0007669"/>
    <property type="project" value="TreeGrafter"/>
</dbReference>
<dbReference type="Proteomes" id="UP001497623">
    <property type="component" value="Unassembled WGS sequence"/>
</dbReference>
<reference evidence="15 16" key="1">
    <citation type="submission" date="2024-05" db="EMBL/GenBank/DDBJ databases">
        <authorList>
            <person name="Wallberg A."/>
        </authorList>
    </citation>
    <scope>NUCLEOTIDE SEQUENCE [LARGE SCALE GENOMIC DNA]</scope>
</reference>
<dbReference type="GO" id="GO:0000978">
    <property type="term" value="F:RNA polymerase II cis-regulatory region sequence-specific DNA binding"/>
    <property type="evidence" value="ECO:0007669"/>
    <property type="project" value="TreeGrafter"/>
</dbReference>
<dbReference type="AlphaFoldDB" id="A0AAV2PVJ1"/>
<evidence type="ECO:0000256" key="12">
    <source>
        <dbReference type="PROSITE-ProRule" id="PRU00267"/>
    </source>
</evidence>
<evidence type="ECO:0000313" key="15">
    <source>
        <dbReference type="EMBL" id="CAL4065028.1"/>
    </source>
</evidence>
<dbReference type="GO" id="GO:0007500">
    <property type="term" value="P:mesodermal cell fate determination"/>
    <property type="evidence" value="ECO:0007669"/>
    <property type="project" value="UniProtKB-ARBA"/>
</dbReference>
<dbReference type="SMART" id="SM00398">
    <property type="entry name" value="HMG"/>
    <property type="match status" value="1"/>
</dbReference>
<dbReference type="GO" id="GO:0019900">
    <property type="term" value="F:kinase binding"/>
    <property type="evidence" value="ECO:0007669"/>
    <property type="project" value="UniProtKB-ARBA"/>
</dbReference>
<comment type="subunit">
    <text evidence="10">Binds to the beta-catenin homolog arm or to gro.</text>
</comment>
<keyword evidence="16" id="KW-1185">Reference proteome</keyword>
<evidence type="ECO:0000256" key="2">
    <source>
        <dbReference type="ARBA" id="ARBA00006569"/>
    </source>
</evidence>
<dbReference type="GO" id="GO:0001222">
    <property type="term" value="F:transcription corepressor binding"/>
    <property type="evidence" value="ECO:0007669"/>
    <property type="project" value="UniProtKB-ARBA"/>
</dbReference>
<sequence>MDKVGLGGRPGSPLFSLYHNSQPYLGQPPPAHMGISPYHLDSKAGLRSPVYPFATSSQYPYSLGAADLTAAQMAAASWLSPNRLMHPHPGLSPPLTHPLVASPKTELYSTNNDPHSLFPYHLTPIGSPRHPSMDQKQVLGQSHKSTIETKNGEKKPNIKKPLNAFMLYMKANRAKVGAECMLKESAAINQILGRKWHALSKDEQFKYYEIARKERQLHMQMYPEWNARDNYGAMKRKKRKKEKTGDGANMKKCRARYSLDQQNQWCKPCRLKKKCIRYMEGEDGDDAVSGSGESHEMTTDSLDYNDVDELKDMSLSSPSTYLGHRDHQMLSPTSSPHLPSPGPSLASPSEPPSFLMHSPSSLASPLSPEDERDQQFHQIPQQSPLRPPVGTNPHDINNPLSVNQLTGQCTTTKSMKVSHSTLPDPYTTPLCWTPPLSQPPPPSPH</sequence>
<dbReference type="Pfam" id="PF00505">
    <property type="entry name" value="HMG_box"/>
    <property type="match status" value="1"/>
</dbReference>
<feature type="DNA-binding region" description="HMG box" evidence="12">
    <location>
        <begin position="158"/>
        <end position="226"/>
    </location>
</feature>
<dbReference type="EMBL" id="CAXKWB010001648">
    <property type="protein sequence ID" value="CAL4065028.1"/>
    <property type="molecule type" value="Genomic_DNA"/>
</dbReference>
<dbReference type="GO" id="GO:0007435">
    <property type="term" value="P:salivary gland morphogenesis"/>
    <property type="evidence" value="ECO:0007669"/>
    <property type="project" value="UniProtKB-ARBA"/>
</dbReference>
<feature type="compositionally biased region" description="Low complexity" evidence="13">
    <location>
        <begin position="330"/>
        <end position="367"/>
    </location>
</feature>
<evidence type="ECO:0000256" key="11">
    <source>
        <dbReference type="ARBA" id="ARBA00080285"/>
    </source>
</evidence>
<keyword evidence="7" id="KW-0804">Transcription</keyword>
<protein>
    <recommendedName>
        <fullName evidence="11">dTCF</fullName>
    </recommendedName>
</protein>
<accession>A0AAV2PVJ1</accession>
<dbReference type="GO" id="GO:0010628">
    <property type="term" value="P:positive regulation of gene expression"/>
    <property type="evidence" value="ECO:0007669"/>
    <property type="project" value="UniProtKB-ARBA"/>
</dbReference>
<evidence type="ECO:0000256" key="6">
    <source>
        <dbReference type="ARBA" id="ARBA00023159"/>
    </source>
</evidence>
<evidence type="ECO:0000256" key="10">
    <source>
        <dbReference type="ARBA" id="ARBA00061799"/>
    </source>
</evidence>